<dbReference type="AlphaFoldDB" id="A0A1Y5ZG35"/>
<dbReference type="RefSeq" id="WP_176374194.1">
    <property type="nucleotide sequence ID" value="NZ_FWZD01000040.1"/>
</dbReference>
<evidence type="ECO:0000313" key="2">
    <source>
        <dbReference type="Proteomes" id="UP000194439"/>
    </source>
</evidence>
<dbReference type="Proteomes" id="UP000194439">
    <property type="component" value="Unassembled WGS sequence"/>
</dbReference>
<evidence type="ECO:0000313" key="1">
    <source>
        <dbReference type="EMBL" id="SMD93780.1"/>
    </source>
</evidence>
<gene>
    <name evidence="1" type="ORF">BACERE00185_01820</name>
</gene>
<sequence>MAKQKQIQLRAISYIHDPNAAEKWFQLYAEMCVEIMKQNDSKNQVDTHTL</sequence>
<proteinExistence type="predicted"/>
<protein>
    <submittedName>
        <fullName evidence="1">Uncharacterized protein</fullName>
    </submittedName>
</protein>
<reference evidence="2" key="1">
    <citation type="submission" date="2017-04" db="EMBL/GenBank/DDBJ databases">
        <authorList>
            <person name="Criscuolo A."/>
        </authorList>
    </citation>
    <scope>NUCLEOTIDE SEQUENCE [LARGE SCALE GENOMIC DNA]</scope>
</reference>
<name>A0A1Y5ZG35_9BACI</name>
<accession>A0A1Y5ZG35</accession>
<organism evidence="1 2">
    <name type="scientific">Bacillus mobilis</name>
    <dbReference type="NCBI Taxonomy" id="2026190"/>
    <lineage>
        <taxon>Bacteria</taxon>
        <taxon>Bacillati</taxon>
        <taxon>Bacillota</taxon>
        <taxon>Bacilli</taxon>
        <taxon>Bacillales</taxon>
        <taxon>Bacillaceae</taxon>
        <taxon>Bacillus</taxon>
        <taxon>Bacillus cereus group</taxon>
    </lineage>
</organism>
<dbReference type="EMBL" id="FWZD01000040">
    <property type="protein sequence ID" value="SMD93780.1"/>
    <property type="molecule type" value="Genomic_DNA"/>
</dbReference>